<evidence type="ECO:0000256" key="14">
    <source>
        <dbReference type="ARBA" id="ARBA00023004"/>
    </source>
</evidence>
<keyword evidence="10" id="KW-0223">Dioxygenase</keyword>
<feature type="signal peptide" evidence="18">
    <location>
        <begin position="1"/>
        <end position="24"/>
    </location>
</feature>
<dbReference type="Pfam" id="PF01627">
    <property type="entry name" value="Hpt"/>
    <property type="match status" value="1"/>
</dbReference>
<feature type="domain" description="Fe2OG dioxygenase" evidence="20">
    <location>
        <begin position="121"/>
        <end position="245"/>
    </location>
</feature>
<evidence type="ECO:0000256" key="7">
    <source>
        <dbReference type="ARBA" id="ARBA00022723"/>
    </source>
</evidence>
<keyword evidence="12" id="KW-1133">Transmembrane helix</keyword>
<dbReference type="Proteomes" id="UP001472677">
    <property type="component" value="Unassembled WGS sequence"/>
</dbReference>
<keyword evidence="22" id="KW-1185">Reference proteome</keyword>
<dbReference type="SMART" id="SM00702">
    <property type="entry name" value="P4Hc"/>
    <property type="match status" value="1"/>
</dbReference>
<evidence type="ECO:0000256" key="4">
    <source>
        <dbReference type="ARBA" id="ARBA00006511"/>
    </source>
</evidence>
<evidence type="ECO:0000256" key="2">
    <source>
        <dbReference type="ARBA" id="ARBA00004514"/>
    </source>
</evidence>
<comment type="similarity">
    <text evidence="4">Belongs to the P4HA family.</text>
</comment>
<evidence type="ECO:0000256" key="15">
    <source>
        <dbReference type="ARBA" id="ARBA00023136"/>
    </source>
</evidence>
<keyword evidence="17" id="KW-0597">Phosphoprotein</keyword>
<evidence type="ECO:0000256" key="17">
    <source>
        <dbReference type="PROSITE-ProRule" id="PRU00110"/>
    </source>
</evidence>
<evidence type="ECO:0000256" key="5">
    <source>
        <dbReference type="ARBA" id="ARBA00012269"/>
    </source>
</evidence>
<comment type="cofactor">
    <cofactor evidence="1">
        <name>L-ascorbate</name>
        <dbReference type="ChEBI" id="CHEBI:38290"/>
    </cofactor>
</comment>
<evidence type="ECO:0000256" key="13">
    <source>
        <dbReference type="ARBA" id="ARBA00023002"/>
    </source>
</evidence>
<comment type="caution">
    <text evidence="21">The sequence shown here is derived from an EMBL/GenBank/DDBJ whole genome shotgun (WGS) entry which is preliminary data.</text>
</comment>
<gene>
    <name evidence="21" type="ORF">V6N12_033524</name>
</gene>
<dbReference type="EMBL" id="JBBPBM010000079">
    <property type="protein sequence ID" value="KAK8511245.1"/>
    <property type="molecule type" value="Genomic_DNA"/>
</dbReference>
<evidence type="ECO:0000256" key="18">
    <source>
        <dbReference type="SAM" id="SignalP"/>
    </source>
</evidence>
<dbReference type="Gene3D" id="1.20.120.160">
    <property type="entry name" value="HPT domain"/>
    <property type="match status" value="1"/>
</dbReference>
<evidence type="ECO:0000313" key="22">
    <source>
        <dbReference type="Proteomes" id="UP001472677"/>
    </source>
</evidence>
<dbReference type="Pfam" id="PF13640">
    <property type="entry name" value="2OG-FeII_Oxy_3"/>
    <property type="match status" value="1"/>
</dbReference>
<dbReference type="CDD" id="cd00088">
    <property type="entry name" value="HPT"/>
    <property type="match status" value="1"/>
</dbReference>
<evidence type="ECO:0000256" key="3">
    <source>
        <dbReference type="ARBA" id="ARBA00004648"/>
    </source>
</evidence>
<dbReference type="InterPro" id="IPR044862">
    <property type="entry name" value="Pro_4_hyd_alph_FE2OG_OXY"/>
</dbReference>
<evidence type="ECO:0000256" key="1">
    <source>
        <dbReference type="ARBA" id="ARBA00001961"/>
    </source>
</evidence>
<keyword evidence="6" id="KW-0812">Transmembrane</keyword>
<keyword evidence="15" id="KW-0472">Membrane</keyword>
<dbReference type="InterPro" id="IPR036641">
    <property type="entry name" value="HPT_dom_sf"/>
</dbReference>
<keyword evidence="18" id="KW-0732">Signal</keyword>
<proteinExistence type="inferred from homology"/>
<evidence type="ECO:0000259" key="19">
    <source>
        <dbReference type="PROSITE" id="PS50894"/>
    </source>
</evidence>
<keyword evidence="9" id="KW-0932">Cytokinin signaling pathway</keyword>
<keyword evidence="7" id="KW-0479">Metal-binding</keyword>
<dbReference type="PROSITE" id="PS51471">
    <property type="entry name" value="FE2OG_OXY"/>
    <property type="match status" value="1"/>
</dbReference>
<keyword evidence="14" id="KW-0408">Iron</keyword>
<dbReference type="Pfam" id="PF01549">
    <property type="entry name" value="ShK"/>
    <property type="match status" value="1"/>
</dbReference>
<evidence type="ECO:0000256" key="9">
    <source>
        <dbReference type="ARBA" id="ARBA00022864"/>
    </source>
</evidence>
<feature type="domain" description="HPt" evidence="19">
    <location>
        <begin position="404"/>
        <end position="509"/>
    </location>
</feature>
<keyword evidence="13" id="KW-0560">Oxidoreductase</keyword>
<dbReference type="Gene3D" id="2.60.120.620">
    <property type="entry name" value="q2cbj1_9rhob like domain"/>
    <property type="match status" value="1"/>
</dbReference>
<dbReference type="InterPro" id="IPR045054">
    <property type="entry name" value="P4HA-like"/>
</dbReference>
<comment type="subcellular location">
    <subcellularLocation>
        <location evidence="2">Cytoplasm</location>
        <location evidence="2">Cytosol</location>
    </subcellularLocation>
    <subcellularLocation>
        <location evidence="3">Endoplasmic reticulum membrane</location>
        <topology evidence="3">Single-pass type II membrane protein</topology>
    </subcellularLocation>
</comment>
<evidence type="ECO:0000256" key="12">
    <source>
        <dbReference type="ARBA" id="ARBA00022989"/>
    </source>
</evidence>
<evidence type="ECO:0000256" key="8">
    <source>
        <dbReference type="ARBA" id="ARBA00022824"/>
    </source>
</evidence>
<feature type="modified residue" description="Phosphohistidine" evidence="17">
    <location>
        <position position="445"/>
    </location>
</feature>
<dbReference type="EC" id="1.14.11.2" evidence="5"/>
<evidence type="ECO:0000256" key="16">
    <source>
        <dbReference type="ARBA" id="ARBA00049169"/>
    </source>
</evidence>
<keyword evidence="11" id="KW-0735">Signal-anchor</keyword>
<sequence>MAVSRSYTLQFMILFSFLYLSCDSFLTSPSSIINPSKVKQVSWKPRAFVYEGFLTDLECDHLISLAKSELKRSAVADNVSGKSKLSEVRTSSGMFIDKAKDPIVAGIENKISTWTFLPKENGEGIQVLRYEHGQKYEPHHDYFLDKVNIARGGHRIATVLMYLTNVTKGGETVFPEAEESPLHTTPAKDDLSDCAKKGIAVKPKRGDALLFFSLYPNAIPDPSSLHAGCPVIEGEKWSATKWIHVDSFDKDLAAGGNCTDLNESCERWAVLGECSKNPEYMIGSPELPGYCRRSCKLKYIHFAFRLSENSVACEMKNHRDVDDSDRTRTSCLNFGLPGLLEPVGKIGPWPDPIIKSLSEKDKEQREMEVVQIQRRLVDYTKSLFMEGFLDGQFLQLQQLQDESNPDFVVEVVSLFFDDSEKLLNELTIALDQPNVDFKKVDGHVHQLKGSSSSIGAQRVKNVCIAFRNFCEVQNIEGCLTCLQQVKQEYYLVKNKLETLFRLEQQIVASGGSIPMIEMGF</sequence>
<keyword evidence="8" id="KW-0256">Endoplasmic reticulum</keyword>
<evidence type="ECO:0000256" key="11">
    <source>
        <dbReference type="ARBA" id="ARBA00022968"/>
    </source>
</evidence>
<dbReference type="PANTHER" id="PTHR10869:SF194">
    <property type="entry name" value="PROLYL 4-HYDROXYLASE 4-RELATED"/>
    <property type="match status" value="1"/>
</dbReference>
<dbReference type="SMART" id="SM00254">
    <property type="entry name" value="ShKT"/>
    <property type="match status" value="1"/>
</dbReference>
<dbReference type="SUPFAM" id="SSF47226">
    <property type="entry name" value="Histidine-containing phosphotransfer domain, HPT domain"/>
    <property type="match status" value="1"/>
</dbReference>
<dbReference type="PANTHER" id="PTHR10869">
    <property type="entry name" value="PROLYL 4-HYDROXYLASE ALPHA SUBUNIT"/>
    <property type="match status" value="1"/>
</dbReference>
<feature type="chain" id="PRO_5047207484" description="procollagen-proline 4-dioxygenase" evidence="18">
    <location>
        <begin position="25"/>
        <end position="520"/>
    </location>
</feature>
<evidence type="ECO:0000313" key="21">
    <source>
        <dbReference type="EMBL" id="KAK8511245.1"/>
    </source>
</evidence>
<reference evidence="21 22" key="1">
    <citation type="journal article" date="2024" name="G3 (Bethesda)">
        <title>Genome assembly of Hibiscus sabdariffa L. provides insights into metabolisms of medicinal natural products.</title>
        <authorList>
            <person name="Kim T."/>
        </authorList>
    </citation>
    <scope>NUCLEOTIDE SEQUENCE [LARGE SCALE GENOMIC DNA]</scope>
    <source>
        <strain evidence="21">TK-2024</strain>
        <tissue evidence="21">Old leaves</tissue>
    </source>
</reference>
<dbReference type="InterPro" id="IPR005123">
    <property type="entry name" value="Oxoglu/Fe-dep_dioxygenase_dom"/>
</dbReference>
<dbReference type="InterPro" id="IPR003582">
    <property type="entry name" value="ShKT_dom"/>
</dbReference>
<dbReference type="PROSITE" id="PS50894">
    <property type="entry name" value="HPT"/>
    <property type="match status" value="1"/>
</dbReference>
<comment type="catalytic activity">
    <reaction evidence="16">
        <text>L-prolyl-[collagen] + 2-oxoglutarate + O2 = trans-4-hydroxy-L-prolyl-[collagen] + succinate + CO2</text>
        <dbReference type="Rhea" id="RHEA:18945"/>
        <dbReference type="Rhea" id="RHEA-COMP:11676"/>
        <dbReference type="Rhea" id="RHEA-COMP:11680"/>
        <dbReference type="ChEBI" id="CHEBI:15379"/>
        <dbReference type="ChEBI" id="CHEBI:16526"/>
        <dbReference type="ChEBI" id="CHEBI:16810"/>
        <dbReference type="ChEBI" id="CHEBI:30031"/>
        <dbReference type="ChEBI" id="CHEBI:50342"/>
        <dbReference type="ChEBI" id="CHEBI:61965"/>
        <dbReference type="EC" id="1.14.11.2"/>
    </reaction>
</comment>
<dbReference type="InterPro" id="IPR008207">
    <property type="entry name" value="Sig_transdc_His_kin_Hpt_dom"/>
</dbReference>
<accession>A0ABR2BVU9</accession>
<dbReference type="InterPro" id="IPR006620">
    <property type="entry name" value="Pro_4_hyd_alph"/>
</dbReference>
<name>A0ABR2BVU9_9ROSI</name>
<organism evidence="21 22">
    <name type="scientific">Hibiscus sabdariffa</name>
    <name type="common">roselle</name>
    <dbReference type="NCBI Taxonomy" id="183260"/>
    <lineage>
        <taxon>Eukaryota</taxon>
        <taxon>Viridiplantae</taxon>
        <taxon>Streptophyta</taxon>
        <taxon>Embryophyta</taxon>
        <taxon>Tracheophyta</taxon>
        <taxon>Spermatophyta</taxon>
        <taxon>Magnoliopsida</taxon>
        <taxon>eudicotyledons</taxon>
        <taxon>Gunneridae</taxon>
        <taxon>Pentapetalae</taxon>
        <taxon>rosids</taxon>
        <taxon>malvids</taxon>
        <taxon>Malvales</taxon>
        <taxon>Malvaceae</taxon>
        <taxon>Malvoideae</taxon>
        <taxon>Hibiscus</taxon>
    </lineage>
</organism>
<protein>
    <recommendedName>
        <fullName evidence="5">procollagen-proline 4-dioxygenase</fullName>
        <ecNumber evidence="5">1.14.11.2</ecNumber>
    </recommendedName>
</protein>
<evidence type="ECO:0000259" key="20">
    <source>
        <dbReference type="PROSITE" id="PS51471"/>
    </source>
</evidence>
<evidence type="ECO:0000256" key="10">
    <source>
        <dbReference type="ARBA" id="ARBA00022964"/>
    </source>
</evidence>
<evidence type="ECO:0000256" key="6">
    <source>
        <dbReference type="ARBA" id="ARBA00022692"/>
    </source>
</evidence>